<dbReference type="SUPFAM" id="SSF49777">
    <property type="entry name" value="PEBP-like"/>
    <property type="match status" value="1"/>
</dbReference>
<dbReference type="Pfam" id="PF01161">
    <property type="entry name" value="PBP"/>
    <property type="match status" value="1"/>
</dbReference>
<dbReference type="PANTHER" id="PTHR11362:SF96">
    <property type="entry name" value="FTC"/>
    <property type="match status" value="1"/>
</dbReference>
<sequence length="174" mass="19349">MPRNVVNPLVVGGVIGDVLDPFTNTVSLSAIINNKEISNGCQLRPSQLVNPPRINVGGDDLRTFYTLVMVDADAPSPSNPSLKEYLHWMVTDIPATTNASFGKEMVFYESPKPSAGIHRLVIVLLKQLGRDTVFAPDWRHNFNTRNFAEINNLVIVSSLYFHCHRERGCGGRRC</sequence>
<comment type="caution">
    <text evidence="1">The sequence shown here is derived from an EMBL/GenBank/DDBJ whole genome shotgun (WGS) entry which is preliminary data.</text>
</comment>
<name>A0A2K3P6X7_TRIPR</name>
<dbReference type="STRING" id="57577.A0A2K3P6X7"/>
<proteinExistence type="predicted"/>
<reference evidence="1 2" key="1">
    <citation type="journal article" date="2014" name="Am. J. Bot.">
        <title>Genome assembly and annotation for red clover (Trifolium pratense; Fabaceae).</title>
        <authorList>
            <person name="Istvanek J."/>
            <person name="Jaros M."/>
            <person name="Krenek A."/>
            <person name="Repkova J."/>
        </authorList>
    </citation>
    <scope>NUCLEOTIDE SEQUENCE [LARGE SCALE GENOMIC DNA]</scope>
    <source>
        <strain evidence="2">cv. Tatra</strain>
        <tissue evidence="1">Young leaves</tissue>
    </source>
</reference>
<accession>A0A2K3P6X7</accession>
<dbReference type="AlphaFoldDB" id="A0A2K3P6X7"/>
<dbReference type="SMR" id="A0A2K3P6X7"/>
<dbReference type="OrthoDB" id="2506647at2759"/>
<organism evidence="1 2">
    <name type="scientific">Trifolium pratense</name>
    <name type="common">Red clover</name>
    <dbReference type="NCBI Taxonomy" id="57577"/>
    <lineage>
        <taxon>Eukaryota</taxon>
        <taxon>Viridiplantae</taxon>
        <taxon>Streptophyta</taxon>
        <taxon>Embryophyta</taxon>
        <taxon>Tracheophyta</taxon>
        <taxon>Spermatophyta</taxon>
        <taxon>Magnoliopsida</taxon>
        <taxon>eudicotyledons</taxon>
        <taxon>Gunneridae</taxon>
        <taxon>Pentapetalae</taxon>
        <taxon>rosids</taxon>
        <taxon>fabids</taxon>
        <taxon>Fabales</taxon>
        <taxon>Fabaceae</taxon>
        <taxon>Papilionoideae</taxon>
        <taxon>50 kb inversion clade</taxon>
        <taxon>NPAAA clade</taxon>
        <taxon>Hologalegina</taxon>
        <taxon>IRL clade</taxon>
        <taxon>Trifolieae</taxon>
        <taxon>Trifolium</taxon>
    </lineage>
</organism>
<dbReference type="InterPro" id="IPR036610">
    <property type="entry name" value="PEBP-like_sf"/>
</dbReference>
<dbReference type="InterPro" id="IPR008914">
    <property type="entry name" value="PEBP"/>
</dbReference>
<dbReference type="CDD" id="cd00866">
    <property type="entry name" value="PEBP_euk"/>
    <property type="match status" value="1"/>
</dbReference>
<dbReference type="InterPro" id="IPR035810">
    <property type="entry name" value="PEBP_euk"/>
</dbReference>
<dbReference type="Gene3D" id="3.90.280.10">
    <property type="entry name" value="PEBP-like"/>
    <property type="match status" value="1"/>
</dbReference>
<protein>
    <submittedName>
        <fullName evidence="1">FTc</fullName>
    </submittedName>
</protein>
<evidence type="ECO:0000313" key="2">
    <source>
        <dbReference type="Proteomes" id="UP000236291"/>
    </source>
</evidence>
<dbReference type="Gramene" id="Tp57577_TGAC_v2_mRNA6092">
    <property type="protein sequence ID" value="Tp57577_TGAC_v2_mRNA6092"/>
    <property type="gene ID" value="Tp57577_TGAC_v2_gene5891"/>
</dbReference>
<evidence type="ECO:0000313" key="1">
    <source>
        <dbReference type="EMBL" id="PNY11036.1"/>
    </source>
</evidence>
<dbReference type="Proteomes" id="UP000236291">
    <property type="component" value="Unassembled WGS sequence"/>
</dbReference>
<dbReference type="PANTHER" id="PTHR11362">
    <property type="entry name" value="PHOSPHATIDYLETHANOLAMINE-BINDING PROTEIN"/>
    <property type="match status" value="1"/>
</dbReference>
<dbReference type="EMBL" id="ASHM01004255">
    <property type="protein sequence ID" value="PNY11036.1"/>
    <property type="molecule type" value="Genomic_DNA"/>
</dbReference>
<reference evidence="1 2" key="2">
    <citation type="journal article" date="2017" name="Front. Plant Sci.">
        <title>Gene Classification and Mining of Molecular Markers Useful in Red Clover (Trifolium pratense) Breeding.</title>
        <authorList>
            <person name="Istvanek J."/>
            <person name="Dluhosova J."/>
            <person name="Dluhos P."/>
            <person name="Patkova L."/>
            <person name="Nedelnik J."/>
            <person name="Repkova J."/>
        </authorList>
    </citation>
    <scope>NUCLEOTIDE SEQUENCE [LARGE SCALE GENOMIC DNA]</scope>
    <source>
        <strain evidence="2">cv. Tatra</strain>
        <tissue evidence="1">Young leaves</tissue>
    </source>
</reference>
<gene>
    <name evidence="1" type="primary">FTc</name>
    <name evidence="1" type="ORF">L195_g007635</name>
</gene>